<comment type="caution">
    <text evidence="1">The sequence shown here is derived from an EMBL/GenBank/DDBJ whole genome shotgun (WGS) entry which is preliminary data.</text>
</comment>
<organism evidence="1 2">
    <name type="scientific">Lindgomyces ingoldianus</name>
    <dbReference type="NCBI Taxonomy" id="673940"/>
    <lineage>
        <taxon>Eukaryota</taxon>
        <taxon>Fungi</taxon>
        <taxon>Dikarya</taxon>
        <taxon>Ascomycota</taxon>
        <taxon>Pezizomycotina</taxon>
        <taxon>Dothideomycetes</taxon>
        <taxon>Pleosporomycetidae</taxon>
        <taxon>Pleosporales</taxon>
        <taxon>Lindgomycetaceae</taxon>
        <taxon>Lindgomyces</taxon>
    </lineage>
</organism>
<accession>A0ACB6QT56</accession>
<dbReference type="EMBL" id="MU003509">
    <property type="protein sequence ID" value="KAF2470027.1"/>
    <property type="molecule type" value="Genomic_DNA"/>
</dbReference>
<evidence type="ECO:0000313" key="2">
    <source>
        <dbReference type="Proteomes" id="UP000799755"/>
    </source>
</evidence>
<protein>
    <submittedName>
        <fullName evidence="1">Uncharacterized protein</fullName>
    </submittedName>
</protein>
<keyword evidence="2" id="KW-1185">Reference proteome</keyword>
<evidence type="ECO:0000313" key="1">
    <source>
        <dbReference type="EMBL" id="KAF2470027.1"/>
    </source>
</evidence>
<dbReference type="Proteomes" id="UP000799755">
    <property type="component" value="Unassembled WGS sequence"/>
</dbReference>
<name>A0ACB6QT56_9PLEO</name>
<gene>
    <name evidence="1" type="ORF">BDR25DRAFT_355753</name>
</gene>
<reference evidence="1" key="1">
    <citation type="journal article" date="2020" name="Stud. Mycol.">
        <title>101 Dothideomycetes genomes: a test case for predicting lifestyles and emergence of pathogens.</title>
        <authorList>
            <person name="Haridas S."/>
            <person name="Albert R."/>
            <person name="Binder M."/>
            <person name="Bloem J."/>
            <person name="Labutti K."/>
            <person name="Salamov A."/>
            <person name="Andreopoulos B."/>
            <person name="Baker S."/>
            <person name="Barry K."/>
            <person name="Bills G."/>
            <person name="Bluhm B."/>
            <person name="Cannon C."/>
            <person name="Castanera R."/>
            <person name="Culley D."/>
            <person name="Daum C."/>
            <person name="Ezra D."/>
            <person name="Gonzalez J."/>
            <person name="Henrissat B."/>
            <person name="Kuo A."/>
            <person name="Liang C."/>
            <person name="Lipzen A."/>
            <person name="Lutzoni F."/>
            <person name="Magnuson J."/>
            <person name="Mondo S."/>
            <person name="Nolan M."/>
            <person name="Ohm R."/>
            <person name="Pangilinan J."/>
            <person name="Park H.-J."/>
            <person name="Ramirez L."/>
            <person name="Alfaro M."/>
            <person name="Sun H."/>
            <person name="Tritt A."/>
            <person name="Yoshinaga Y."/>
            <person name="Zwiers L.-H."/>
            <person name="Turgeon B."/>
            <person name="Goodwin S."/>
            <person name="Spatafora J."/>
            <person name="Crous P."/>
            <person name="Grigoriev I."/>
        </authorList>
    </citation>
    <scope>NUCLEOTIDE SEQUENCE</scope>
    <source>
        <strain evidence="1">ATCC 200398</strain>
    </source>
</reference>
<proteinExistence type="predicted"/>
<sequence>MESVSRIHHCGVGEPSIIGEQNFDIFPDYRQSFRLTNSIVKPQMTKNVSQALGVIVEYRLTAPASHRDMSHKGGVPGTPRIPPLHTLVYRPPLSIPDTPVNTAAETDGLNGYRWLCSRALFPCMPRERAIGIVLSSCVVLIWKKGVGARARPLGHCLLVAGYAGCTCSAPSLNPFSCIVCVFHELFLLASLSPIIFSDSDERQGGALCVTILRLWRFARNNPDERIDANLDSDQLEDTAYFVHGCLEHSLVVLIGDGDDEELPGRVSVCWTSMLSRPTLQRVK</sequence>